<keyword evidence="2" id="KW-1185">Reference proteome</keyword>
<dbReference type="KEGG" id="pace:A6070_11420"/>
<reference evidence="1 2" key="1">
    <citation type="journal article" date="2017" name="Genome Announc.">
        <title>Complete Genome Sequences of Two Acetylene-Fermenting Pelobacter acetylenicus Strains.</title>
        <authorList>
            <person name="Sutton J.M."/>
            <person name="Baesman S.M."/>
            <person name="Fierst J.L."/>
            <person name="Poret-Peterson A.T."/>
            <person name="Oremland R.S."/>
            <person name="Dunlap D.S."/>
            <person name="Akob D.M."/>
        </authorList>
    </citation>
    <scope>NUCLEOTIDE SEQUENCE [LARGE SCALE GENOMIC DNA]</scope>
    <source>
        <strain evidence="1 2">DSM 3247</strain>
    </source>
</reference>
<dbReference type="Proteomes" id="UP000182264">
    <property type="component" value="Chromosome"/>
</dbReference>
<dbReference type="RefSeq" id="WP_072285890.1">
    <property type="nucleotide sequence ID" value="NZ_CP015455.1"/>
</dbReference>
<dbReference type="GO" id="GO:0003677">
    <property type="term" value="F:DNA binding"/>
    <property type="evidence" value="ECO:0007669"/>
    <property type="project" value="InterPro"/>
</dbReference>
<dbReference type="Pfam" id="PF06892">
    <property type="entry name" value="Phage_CP76"/>
    <property type="match status" value="1"/>
</dbReference>
<protein>
    <submittedName>
        <fullName evidence="1">Uncharacterized protein</fullName>
    </submittedName>
</protein>
<dbReference type="EMBL" id="CP015518">
    <property type="protein sequence ID" value="APG24073.1"/>
    <property type="molecule type" value="Genomic_DNA"/>
</dbReference>
<dbReference type="KEGG" id="pace:A6070_14845"/>
<dbReference type="STRING" id="29542.A6070_11420"/>
<name>A0A1L3GDP7_SYNAC</name>
<gene>
    <name evidence="1" type="ORF">A7E75_02795</name>
</gene>
<dbReference type="InterPro" id="IPR009679">
    <property type="entry name" value="Phage_186_CII-like"/>
</dbReference>
<accession>A0A1L3GDP7</accession>
<dbReference type="AlphaFoldDB" id="A0A1L3GDP7"/>
<sequence length="157" mass="17769">MAGIAHNPPEETLREMLYRWAKARPLTLKRQAEHLGLAESTLGNSINPHIEAMEYKLAWLIPHMLLNDSLAPLDYLEACVGRVAFDLPQAPECVANLQAELARTIKEFGDVIAASGTALEDGRVQRNEVKRIEQEINEMVRQAFAFLQAVKDRMERY</sequence>
<proteinExistence type="predicted"/>
<evidence type="ECO:0000313" key="1">
    <source>
        <dbReference type="EMBL" id="APG24073.1"/>
    </source>
</evidence>
<organism evidence="1 2">
    <name type="scientific">Syntrophotalea acetylenica</name>
    <name type="common">Pelobacter acetylenicus</name>
    <dbReference type="NCBI Taxonomy" id="29542"/>
    <lineage>
        <taxon>Bacteria</taxon>
        <taxon>Pseudomonadati</taxon>
        <taxon>Thermodesulfobacteriota</taxon>
        <taxon>Desulfuromonadia</taxon>
        <taxon>Desulfuromonadales</taxon>
        <taxon>Syntrophotaleaceae</taxon>
        <taxon>Syntrophotalea</taxon>
    </lineage>
</organism>
<evidence type="ECO:0000313" key="2">
    <source>
        <dbReference type="Proteomes" id="UP000182264"/>
    </source>
</evidence>